<evidence type="ECO:0000256" key="1">
    <source>
        <dbReference type="SAM" id="Phobius"/>
    </source>
</evidence>
<gene>
    <name evidence="2" type="ORF">NLF92_04780</name>
</gene>
<feature type="transmembrane region" description="Helical" evidence="1">
    <location>
        <begin position="36"/>
        <end position="57"/>
    </location>
</feature>
<accession>A0AA41X2E6</accession>
<keyword evidence="1" id="KW-0472">Membrane</keyword>
<organism evidence="2 3">
    <name type="scientific">Opacimonas viscosa</name>
    <dbReference type="NCBI Taxonomy" id="2961944"/>
    <lineage>
        <taxon>Bacteria</taxon>
        <taxon>Pseudomonadati</taxon>
        <taxon>Pseudomonadota</taxon>
        <taxon>Gammaproteobacteria</taxon>
        <taxon>Alteromonadales</taxon>
        <taxon>Alteromonadaceae</taxon>
        <taxon>Opacimonas</taxon>
    </lineage>
</organism>
<dbReference type="Proteomes" id="UP001165413">
    <property type="component" value="Unassembled WGS sequence"/>
</dbReference>
<evidence type="ECO:0000313" key="2">
    <source>
        <dbReference type="EMBL" id="MCP3428256.1"/>
    </source>
</evidence>
<name>A0AA41X2E6_9ALTE</name>
<keyword evidence="3" id="KW-1185">Reference proteome</keyword>
<feature type="transmembrane region" description="Helical" evidence="1">
    <location>
        <begin position="142"/>
        <end position="165"/>
    </location>
</feature>
<keyword evidence="1" id="KW-0812">Transmembrane</keyword>
<reference evidence="2" key="1">
    <citation type="submission" date="2022-07" db="EMBL/GenBank/DDBJ databases">
        <title>Characterization of the Novel Bacterium Alteromonas immobilis LMIT006 and Alteromonas gregis LMIT007.</title>
        <authorList>
            <person name="Lin X."/>
        </authorList>
    </citation>
    <scope>NUCLEOTIDE SEQUENCE</scope>
    <source>
        <strain evidence="2">LMIT007</strain>
    </source>
</reference>
<proteinExistence type="predicted"/>
<keyword evidence="1" id="KW-1133">Transmembrane helix</keyword>
<dbReference type="EMBL" id="JANATA010000006">
    <property type="protein sequence ID" value="MCP3428256.1"/>
    <property type="molecule type" value="Genomic_DNA"/>
</dbReference>
<feature type="transmembrane region" description="Helical" evidence="1">
    <location>
        <begin position="115"/>
        <end position="136"/>
    </location>
</feature>
<sequence length="169" mass="18900">MNKITRLVLSAVIAFLFYGVWAYLANMTTLSNNADLYRVALVQGLTSATITLVFTIITEWSFAKFNQYRISFAFVTPLICLPYHHSEAAKQIRKSFNQVLNTMATTANQVRLPMVLLAPLLPMALQASVVISVNIINATPNLWLTVAPSIFFSGLYGYLYTFSLYQSAK</sequence>
<feature type="transmembrane region" description="Helical" evidence="1">
    <location>
        <begin position="7"/>
        <end position="24"/>
    </location>
</feature>
<evidence type="ECO:0000313" key="3">
    <source>
        <dbReference type="Proteomes" id="UP001165413"/>
    </source>
</evidence>
<dbReference type="RefSeq" id="WP_254099422.1">
    <property type="nucleotide sequence ID" value="NZ_JANATA010000006.1"/>
</dbReference>
<comment type="caution">
    <text evidence="2">The sequence shown here is derived from an EMBL/GenBank/DDBJ whole genome shotgun (WGS) entry which is preliminary data.</text>
</comment>
<protein>
    <submittedName>
        <fullName evidence="2">Uncharacterized protein</fullName>
    </submittedName>
</protein>
<dbReference type="AlphaFoldDB" id="A0AA41X2E6"/>